<dbReference type="SUPFAM" id="SSF52540">
    <property type="entry name" value="P-loop containing nucleoside triphosphate hydrolases"/>
    <property type="match status" value="1"/>
</dbReference>
<keyword evidence="3" id="KW-0547">Nucleotide-binding</keyword>
<name>A0A4S4K2Y6_ALKAL</name>
<dbReference type="PANTHER" id="PTHR43335:SF4">
    <property type="entry name" value="ABC TRANSPORTER, ATP-BINDING PROTEIN"/>
    <property type="match status" value="1"/>
</dbReference>
<evidence type="ECO:0000256" key="2">
    <source>
        <dbReference type="ARBA" id="ARBA00022448"/>
    </source>
</evidence>
<dbReference type="SMART" id="SM00382">
    <property type="entry name" value="AAA"/>
    <property type="match status" value="1"/>
</dbReference>
<dbReference type="InterPro" id="IPR003439">
    <property type="entry name" value="ABC_transporter-like_ATP-bd"/>
</dbReference>
<dbReference type="GO" id="GO:0005524">
    <property type="term" value="F:ATP binding"/>
    <property type="evidence" value="ECO:0007669"/>
    <property type="project" value="UniProtKB-KW"/>
</dbReference>
<comment type="similarity">
    <text evidence="1">Belongs to the ABC transporter superfamily.</text>
</comment>
<dbReference type="Gene3D" id="3.40.50.300">
    <property type="entry name" value="P-loop containing nucleotide triphosphate hydrolases"/>
    <property type="match status" value="1"/>
</dbReference>
<accession>A0A4S4K2Y6</accession>
<dbReference type="Proteomes" id="UP000297014">
    <property type="component" value="Unassembled WGS sequence"/>
</dbReference>
<dbReference type="InterPro" id="IPR027417">
    <property type="entry name" value="P-loop_NTPase"/>
</dbReference>
<proteinExistence type="inferred from homology"/>
<dbReference type="EMBL" id="JALP01000031">
    <property type="protein sequence ID" value="THG91981.1"/>
    <property type="molecule type" value="Genomic_DNA"/>
</dbReference>
<dbReference type="GO" id="GO:0016887">
    <property type="term" value="F:ATP hydrolysis activity"/>
    <property type="evidence" value="ECO:0007669"/>
    <property type="project" value="InterPro"/>
</dbReference>
<protein>
    <submittedName>
        <fullName evidence="6">ABC transporter ATP-binding protein</fullName>
    </submittedName>
</protein>
<dbReference type="CDD" id="cd03230">
    <property type="entry name" value="ABC_DR_subfamily_A"/>
    <property type="match status" value="1"/>
</dbReference>
<evidence type="ECO:0000259" key="5">
    <source>
        <dbReference type="PROSITE" id="PS50893"/>
    </source>
</evidence>
<dbReference type="Pfam" id="PF00005">
    <property type="entry name" value="ABC_tran"/>
    <property type="match status" value="1"/>
</dbReference>
<dbReference type="AlphaFoldDB" id="A0A4S4K2Y6"/>
<organism evidence="6 7">
    <name type="scientific">Alkalihalobacillus alcalophilus ATCC 27647 = CGMCC 1.3604</name>
    <dbReference type="NCBI Taxonomy" id="1218173"/>
    <lineage>
        <taxon>Bacteria</taxon>
        <taxon>Bacillati</taxon>
        <taxon>Bacillota</taxon>
        <taxon>Bacilli</taxon>
        <taxon>Bacillales</taxon>
        <taxon>Bacillaceae</taxon>
        <taxon>Alkalihalobacillus</taxon>
    </lineage>
</organism>
<dbReference type="InterPro" id="IPR003593">
    <property type="entry name" value="AAA+_ATPase"/>
</dbReference>
<evidence type="ECO:0000256" key="4">
    <source>
        <dbReference type="ARBA" id="ARBA00022840"/>
    </source>
</evidence>
<dbReference type="OrthoDB" id="2365508at2"/>
<evidence type="ECO:0000256" key="1">
    <source>
        <dbReference type="ARBA" id="ARBA00005417"/>
    </source>
</evidence>
<gene>
    <name evidence="6" type="ORF">AJ85_21585</name>
</gene>
<sequence length="295" mass="33874">MIVQVKDLKKKYKKEWVLKGVSFELHDPEIVALVGPNGSGKTTLLNCMTNLLAYDEGSITLVEKHHKDPKVFYDVSYLQDNRILYGNLTAYDHLKFICRVQKIPASKIQEVVERVGMESYVKGRSVQSFSLGMKQHLLLAMAILNDPKLLLMDEPLNGLDPTSAINMRNILLELHKEGTTIIISSHNLDEVDRLTNKIYFMKDGQILEENLESYATKKYYLTVNDPQRAEIILKNLSFPLTINLEKQLVFEDSHISIQEVISQLNQHDILIEDIENTRVGAEKRYRELFEGVRSI</sequence>
<dbReference type="PROSITE" id="PS50893">
    <property type="entry name" value="ABC_TRANSPORTER_2"/>
    <property type="match status" value="1"/>
</dbReference>
<reference evidence="6 7" key="1">
    <citation type="submission" date="2014-01" db="EMBL/GenBank/DDBJ databases">
        <title>Draft genome sequencing of Bacillus alcalophilus CGMCC 1.3604.</title>
        <authorList>
            <person name="Yang J."/>
            <person name="Diao L."/>
            <person name="Yang S."/>
        </authorList>
    </citation>
    <scope>NUCLEOTIDE SEQUENCE [LARGE SCALE GENOMIC DNA]</scope>
    <source>
        <strain evidence="6 7">CGMCC 1.3604</strain>
    </source>
</reference>
<evidence type="ECO:0000313" key="7">
    <source>
        <dbReference type="Proteomes" id="UP000297014"/>
    </source>
</evidence>
<comment type="caution">
    <text evidence="6">The sequence shown here is derived from an EMBL/GenBank/DDBJ whole genome shotgun (WGS) entry which is preliminary data.</text>
</comment>
<evidence type="ECO:0000256" key="3">
    <source>
        <dbReference type="ARBA" id="ARBA00022741"/>
    </source>
</evidence>
<keyword evidence="2" id="KW-0813">Transport</keyword>
<evidence type="ECO:0000313" key="6">
    <source>
        <dbReference type="EMBL" id="THG91981.1"/>
    </source>
</evidence>
<dbReference type="RefSeq" id="WP_003320773.1">
    <property type="nucleotide sequence ID" value="NZ_ALPT02000052.1"/>
</dbReference>
<dbReference type="PANTHER" id="PTHR43335">
    <property type="entry name" value="ABC TRANSPORTER, ATP-BINDING PROTEIN"/>
    <property type="match status" value="1"/>
</dbReference>
<keyword evidence="4 6" id="KW-0067">ATP-binding</keyword>
<feature type="domain" description="ABC transporter" evidence="5">
    <location>
        <begin position="3"/>
        <end position="228"/>
    </location>
</feature>